<evidence type="ECO:0000313" key="3">
    <source>
        <dbReference type="EMBL" id="SAM08907.1"/>
    </source>
</evidence>
<evidence type="ECO:0000313" key="4">
    <source>
        <dbReference type="Proteomes" id="UP000078561"/>
    </source>
</evidence>
<dbReference type="OrthoDB" id="10251234at2759"/>
<keyword evidence="4" id="KW-1185">Reference proteome</keyword>
<dbReference type="InterPro" id="IPR019313">
    <property type="entry name" value="Mediator_Med17"/>
</dbReference>
<dbReference type="GO" id="GO:0003712">
    <property type="term" value="F:transcription coregulator activity"/>
    <property type="evidence" value="ECO:0007669"/>
    <property type="project" value="InterPro"/>
</dbReference>
<evidence type="ECO:0000256" key="1">
    <source>
        <dbReference type="RuleBase" id="RU364140"/>
    </source>
</evidence>
<keyword evidence="1" id="KW-0539">Nucleus</keyword>
<keyword evidence="1" id="KW-0804">Transcription</keyword>
<organism evidence="3">
    <name type="scientific">Absidia glauca</name>
    <name type="common">Pin mould</name>
    <dbReference type="NCBI Taxonomy" id="4829"/>
    <lineage>
        <taxon>Eukaryota</taxon>
        <taxon>Fungi</taxon>
        <taxon>Fungi incertae sedis</taxon>
        <taxon>Mucoromycota</taxon>
        <taxon>Mucoromycotina</taxon>
        <taxon>Mucoromycetes</taxon>
        <taxon>Mucorales</taxon>
        <taxon>Cunninghamellaceae</taxon>
        <taxon>Absidia</taxon>
    </lineage>
</organism>
<dbReference type="GO" id="GO:0016592">
    <property type="term" value="C:mediator complex"/>
    <property type="evidence" value="ECO:0007669"/>
    <property type="project" value="InterPro"/>
</dbReference>
<evidence type="ECO:0000256" key="2">
    <source>
        <dbReference type="SAM" id="MobiDB-lite"/>
    </source>
</evidence>
<keyword evidence="1" id="KW-0010">Activator</keyword>
<sequence>MEPTTKRIKLSLEPSIEKTVVDITDTGHEVLKTDLSLPEQLMRNVDRVWYERGDWKDITEETLQQQLASSEDNIGTPAATDTETTSLKGDRQLQKQTDGKLGVDQDEHNVDLGKLRDSVISKLHFAKCEIDVALDVINILTTENKPNTAGGGGNASGVLTGMNGAAGGLGSMLNNGLSENTGGNNNLILPPGTLHATYVSKPKLTEKAQLEQAQLTLGLKRTVSRAASEG</sequence>
<proteinExistence type="inferred from homology"/>
<dbReference type="Pfam" id="PF10156">
    <property type="entry name" value="Med17"/>
    <property type="match status" value="1"/>
</dbReference>
<comment type="similarity">
    <text evidence="1">Belongs to the Mediator complex subunit 17 family.</text>
</comment>
<gene>
    <name evidence="3" type="primary">ABSGL_14573.1 scaffold 14663</name>
    <name evidence="1" type="synonym">MED17</name>
</gene>
<reference evidence="3" key="1">
    <citation type="submission" date="2016-04" db="EMBL/GenBank/DDBJ databases">
        <authorList>
            <person name="Evans L.H."/>
            <person name="Alamgir A."/>
            <person name="Owens N."/>
            <person name="Weber N.D."/>
            <person name="Virtaneva K."/>
            <person name="Barbian K."/>
            <person name="Babar A."/>
            <person name="Rosenke K."/>
        </authorList>
    </citation>
    <scope>NUCLEOTIDE SEQUENCE [LARGE SCALE GENOMIC DNA]</scope>
    <source>
        <strain evidence="3">CBS 101.48</strain>
    </source>
</reference>
<keyword evidence="1" id="KW-0805">Transcription regulation</keyword>
<dbReference type="Proteomes" id="UP000078561">
    <property type="component" value="Unassembled WGS sequence"/>
</dbReference>
<dbReference type="STRING" id="4829.A0A163K5W4"/>
<dbReference type="AlphaFoldDB" id="A0A163K5W4"/>
<protein>
    <recommendedName>
        <fullName evidence="1">Mediator of RNA polymerase II transcription subunit 17</fullName>
    </recommendedName>
    <alternativeName>
        <fullName evidence="1">Mediator complex subunit 17</fullName>
    </alternativeName>
</protein>
<feature type="compositionally biased region" description="Basic and acidic residues" evidence="2">
    <location>
        <begin position="88"/>
        <end position="98"/>
    </location>
</feature>
<comment type="subunit">
    <text evidence="1">Component of the Mediator complex.</text>
</comment>
<feature type="compositionally biased region" description="Polar residues" evidence="2">
    <location>
        <begin position="67"/>
        <end position="87"/>
    </location>
</feature>
<name>A0A163K5W4_ABSGL</name>
<dbReference type="EMBL" id="LT554937">
    <property type="protein sequence ID" value="SAM08907.1"/>
    <property type="molecule type" value="Genomic_DNA"/>
</dbReference>
<dbReference type="GO" id="GO:0006357">
    <property type="term" value="P:regulation of transcription by RNA polymerase II"/>
    <property type="evidence" value="ECO:0007669"/>
    <property type="project" value="InterPro"/>
</dbReference>
<comment type="subcellular location">
    <subcellularLocation>
        <location evidence="1">Nucleus</location>
    </subcellularLocation>
</comment>
<accession>A0A163K5W4</accession>
<feature type="region of interest" description="Disordered" evidence="2">
    <location>
        <begin position="67"/>
        <end position="98"/>
    </location>
</feature>
<comment type="function">
    <text evidence="1">Component of the Mediator complex, a coactivator involved in the regulated transcription of nearly all RNA polymerase II-dependent genes. Mediator functions as a bridge to convey information from gene-specific regulatory proteins to the basal RNA polymerase II transcription machinery. Mediator is recruited to promoters by direct interactions with regulatory proteins and serves as a scaffold for the assembly of a functional preinitiation complex with RNA polymerase II and the general transcription factors.</text>
</comment>
<dbReference type="InParanoid" id="A0A163K5W4"/>